<evidence type="ECO:0000256" key="1">
    <source>
        <dbReference type="ARBA" id="ARBA00008210"/>
    </source>
</evidence>
<dbReference type="AlphaFoldDB" id="A0A8K0E5Z9"/>
<dbReference type="PANTHER" id="PTHR33091:SF94">
    <property type="entry name" value="PROTEASE INHIBITOR PROTEIN"/>
    <property type="match status" value="1"/>
</dbReference>
<evidence type="ECO:0000313" key="5">
    <source>
        <dbReference type="Proteomes" id="UP000796880"/>
    </source>
</evidence>
<sequence>MATICKGKDSWPELLGMQGKFAEETIEKENPNVNAEIVLEGTGVIEDFRCNRVWVWVDSNGIVTRVPVIGKGSWPELVGKQGRYAEATIERENRNVNAMIVEEGSFVTQDYRCDRVRVWVDKCGFVVRVPMIG</sequence>
<dbReference type="InterPro" id="IPR000864">
    <property type="entry name" value="Prot_inh_pot1"/>
</dbReference>
<dbReference type="Gene3D" id="3.30.10.10">
    <property type="entry name" value="Trypsin Inhibitor V, subunit A"/>
    <property type="match status" value="2"/>
</dbReference>
<dbReference type="SUPFAM" id="SSF54654">
    <property type="entry name" value="CI-2 family of serine protease inhibitors"/>
    <property type="match status" value="2"/>
</dbReference>
<dbReference type="PRINTS" id="PR00292">
    <property type="entry name" value="POTATOINHBTR"/>
</dbReference>
<dbReference type="InterPro" id="IPR036354">
    <property type="entry name" value="Prot_inh_pot1_sf"/>
</dbReference>
<comment type="caution">
    <text evidence="4">The sequence shown here is derived from an EMBL/GenBank/DDBJ whole genome shotgun (WGS) entry which is preliminary data.</text>
</comment>
<protein>
    <submittedName>
        <fullName evidence="4">Uncharacterized protein</fullName>
    </submittedName>
</protein>
<comment type="similarity">
    <text evidence="1">Belongs to the protease inhibitor I13 (potato type I serine protease inhibitor) family.</text>
</comment>
<organism evidence="4 5">
    <name type="scientific">Rhamnella rubrinervis</name>
    <dbReference type="NCBI Taxonomy" id="2594499"/>
    <lineage>
        <taxon>Eukaryota</taxon>
        <taxon>Viridiplantae</taxon>
        <taxon>Streptophyta</taxon>
        <taxon>Embryophyta</taxon>
        <taxon>Tracheophyta</taxon>
        <taxon>Spermatophyta</taxon>
        <taxon>Magnoliopsida</taxon>
        <taxon>eudicotyledons</taxon>
        <taxon>Gunneridae</taxon>
        <taxon>Pentapetalae</taxon>
        <taxon>rosids</taxon>
        <taxon>fabids</taxon>
        <taxon>Rosales</taxon>
        <taxon>Rhamnaceae</taxon>
        <taxon>rhamnoid group</taxon>
        <taxon>Rhamneae</taxon>
        <taxon>Rhamnella</taxon>
    </lineage>
</organism>
<accession>A0A8K0E5Z9</accession>
<keyword evidence="2" id="KW-0646">Protease inhibitor</keyword>
<proteinExistence type="inferred from homology"/>
<dbReference type="GO" id="GO:0009611">
    <property type="term" value="P:response to wounding"/>
    <property type="evidence" value="ECO:0007669"/>
    <property type="project" value="InterPro"/>
</dbReference>
<reference evidence="4" key="1">
    <citation type="submission" date="2020-03" db="EMBL/GenBank/DDBJ databases">
        <title>A high-quality chromosome-level genome assembly of a woody plant with both climbing and erect habits, Rhamnella rubrinervis.</title>
        <authorList>
            <person name="Lu Z."/>
            <person name="Yang Y."/>
            <person name="Zhu X."/>
            <person name="Sun Y."/>
        </authorList>
    </citation>
    <scope>NUCLEOTIDE SEQUENCE</scope>
    <source>
        <strain evidence="4">BYM</strain>
        <tissue evidence="4">Leaf</tissue>
    </source>
</reference>
<keyword evidence="5" id="KW-1185">Reference proteome</keyword>
<evidence type="ECO:0000256" key="2">
    <source>
        <dbReference type="ARBA" id="ARBA00022690"/>
    </source>
</evidence>
<gene>
    <name evidence="4" type="ORF">FNV43_RR18897</name>
</gene>
<dbReference type="PROSITE" id="PS00285">
    <property type="entry name" value="POTATO_INHIBITOR"/>
    <property type="match status" value="2"/>
</dbReference>
<evidence type="ECO:0000256" key="3">
    <source>
        <dbReference type="ARBA" id="ARBA00022900"/>
    </source>
</evidence>
<keyword evidence="3" id="KW-0722">Serine protease inhibitor</keyword>
<dbReference type="PANTHER" id="PTHR33091">
    <property type="entry name" value="PROTEIN, PUTATIVE, EXPRESSED-RELATED"/>
    <property type="match status" value="1"/>
</dbReference>
<dbReference type="Proteomes" id="UP000796880">
    <property type="component" value="Unassembled WGS sequence"/>
</dbReference>
<dbReference type="GO" id="GO:0004867">
    <property type="term" value="F:serine-type endopeptidase inhibitor activity"/>
    <property type="evidence" value="ECO:0007669"/>
    <property type="project" value="UniProtKB-KW"/>
</dbReference>
<dbReference type="Pfam" id="PF00280">
    <property type="entry name" value="potato_inhibit"/>
    <property type="match status" value="2"/>
</dbReference>
<dbReference type="EMBL" id="VOIH02000008">
    <property type="protein sequence ID" value="KAF3440613.1"/>
    <property type="molecule type" value="Genomic_DNA"/>
</dbReference>
<evidence type="ECO:0000313" key="4">
    <source>
        <dbReference type="EMBL" id="KAF3440613.1"/>
    </source>
</evidence>
<name>A0A8K0E5Z9_9ROSA</name>
<dbReference type="OrthoDB" id="10013825at2759"/>